<dbReference type="PANTHER" id="PTHR10429">
    <property type="entry name" value="DNA-3-METHYLADENINE GLYCOSYLASE"/>
    <property type="match status" value="1"/>
</dbReference>
<reference evidence="6 7" key="1">
    <citation type="submission" date="2024-10" db="EMBL/GenBank/DDBJ databases">
        <authorList>
            <person name="Sang B.-I."/>
            <person name="Prabhaharan D."/>
        </authorList>
    </citation>
    <scope>NUCLEOTIDE SEQUENCE [LARGE SCALE GENOMIC DNA]</scope>
    <source>
        <strain evidence="6 7">MH</strain>
    </source>
</reference>
<dbReference type="InterPro" id="IPR003180">
    <property type="entry name" value="MPG"/>
</dbReference>
<organism evidence="6 7">
    <name type="scientific">Megasphaera hexanoica</name>
    <dbReference type="NCBI Taxonomy" id="1675036"/>
    <lineage>
        <taxon>Bacteria</taxon>
        <taxon>Bacillati</taxon>
        <taxon>Bacillota</taxon>
        <taxon>Negativicutes</taxon>
        <taxon>Veillonellales</taxon>
        <taxon>Veillonellaceae</taxon>
        <taxon>Megasphaera</taxon>
    </lineage>
</organism>
<evidence type="ECO:0000256" key="2">
    <source>
        <dbReference type="ARBA" id="ARBA00022763"/>
    </source>
</evidence>
<dbReference type="PANTHER" id="PTHR10429:SF0">
    <property type="entry name" value="DNA-3-METHYLADENINE GLYCOSYLASE"/>
    <property type="match status" value="1"/>
</dbReference>
<dbReference type="RefSeq" id="WP_257536608.1">
    <property type="nucleotide sequence ID" value="NZ_CP011940.1"/>
</dbReference>
<keyword evidence="3 5" id="KW-0378">Hydrolase</keyword>
<dbReference type="SUPFAM" id="SSF50486">
    <property type="entry name" value="FMT C-terminal domain-like"/>
    <property type="match status" value="1"/>
</dbReference>
<keyword evidence="2 5" id="KW-0227">DNA damage</keyword>
<dbReference type="Proteomes" id="UP001605989">
    <property type="component" value="Unassembled WGS sequence"/>
</dbReference>
<dbReference type="Gene3D" id="3.10.300.10">
    <property type="entry name" value="Methylpurine-DNA glycosylase (MPG)"/>
    <property type="match status" value="1"/>
</dbReference>
<evidence type="ECO:0000256" key="5">
    <source>
        <dbReference type="HAMAP-Rule" id="MF_00527"/>
    </source>
</evidence>
<dbReference type="InterPro" id="IPR011034">
    <property type="entry name" value="Formyl_transferase-like_C_sf"/>
</dbReference>
<evidence type="ECO:0000256" key="4">
    <source>
        <dbReference type="ARBA" id="ARBA00023204"/>
    </source>
</evidence>
<dbReference type="Pfam" id="PF02245">
    <property type="entry name" value="Pur_DNA_glyco"/>
    <property type="match status" value="1"/>
</dbReference>
<dbReference type="EC" id="3.2.2.-" evidence="5"/>
<evidence type="ECO:0000313" key="7">
    <source>
        <dbReference type="Proteomes" id="UP001605989"/>
    </source>
</evidence>
<evidence type="ECO:0000256" key="1">
    <source>
        <dbReference type="ARBA" id="ARBA00009232"/>
    </source>
</evidence>
<evidence type="ECO:0000256" key="3">
    <source>
        <dbReference type="ARBA" id="ARBA00022801"/>
    </source>
</evidence>
<comment type="caution">
    <text evidence="6">The sequence shown here is derived from an EMBL/GenBank/DDBJ whole genome shotgun (WGS) entry which is preliminary data.</text>
</comment>
<accession>A0ABW7DSE3</accession>
<proteinExistence type="inferred from homology"/>
<gene>
    <name evidence="6" type="ORF">ACGTZG_11270</name>
</gene>
<dbReference type="HAMAP" id="MF_00527">
    <property type="entry name" value="3MGH"/>
    <property type="match status" value="1"/>
</dbReference>
<comment type="similarity">
    <text evidence="1 5">Belongs to the DNA glycosylase MPG family.</text>
</comment>
<name>A0ABW7DSE3_9FIRM</name>
<protein>
    <recommendedName>
        <fullName evidence="5">Putative 3-methyladenine DNA glycosylase</fullName>
        <ecNumber evidence="5">3.2.2.-</ecNumber>
    </recommendedName>
</protein>
<evidence type="ECO:0000313" key="6">
    <source>
        <dbReference type="EMBL" id="MFG6273767.1"/>
    </source>
</evidence>
<keyword evidence="7" id="KW-1185">Reference proteome</keyword>
<dbReference type="NCBIfam" id="TIGR00567">
    <property type="entry name" value="3mg"/>
    <property type="match status" value="1"/>
</dbReference>
<sequence length="209" mass="23620">MNSGMIGSKWPEKWYEEDVCQVARHLLGAVLVHVTENTVYAGRIVETEAYGGTYHGWPDDAAHSYHGRTARTEPMFQSGGCSYVYQIYGMYYCMNVVTGRAGSGEAVLIRAVEPLSGLDDMFRNRNMDNRTRSPYHLTNGPGKLCQAMEITKSQNQLDLCGDELYIAEPVMRQPLQIACSARIHVDYAEKGKTFPWRYYIENSKSVSRP</sequence>
<dbReference type="EMBL" id="JBIEKR010000010">
    <property type="protein sequence ID" value="MFG6273767.1"/>
    <property type="molecule type" value="Genomic_DNA"/>
</dbReference>
<dbReference type="CDD" id="cd00540">
    <property type="entry name" value="AAG"/>
    <property type="match status" value="1"/>
</dbReference>
<keyword evidence="4 5" id="KW-0234">DNA repair</keyword>
<dbReference type="InterPro" id="IPR036995">
    <property type="entry name" value="MPG_sf"/>
</dbReference>